<accession>J7K7T7</accession>
<name>J7K7T7_9RHOB</name>
<dbReference type="Gene3D" id="3.40.50.300">
    <property type="entry name" value="P-loop containing nucleotide triphosphate hydrolases"/>
    <property type="match status" value="1"/>
</dbReference>
<keyword evidence="1" id="KW-0614">Plasmid</keyword>
<dbReference type="PANTHER" id="PTHR13696">
    <property type="entry name" value="P-LOOP CONTAINING NUCLEOSIDE TRIPHOSPHATE HYDROLASE"/>
    <property type="match status" value="1"/>
</dbReference>
<dbReference type="RefSeq" id="WP_015063355.1">
    <property type="nucleotide sequence ID" value="NC_019367.1"/>
</dbReference>
<dbReference type="AlphaFoldDB" id="J7K7T7"/>
<organism evidence="1">
    <name type="scientific">Paracoccus marcusii</name>
    <dbReference type="NCBI Taxonomy" id="59779"/>
    <lineage>
        <taxon>Bacteria</taxon>
        <taxon>Pseudomonadati</taxon>
        <taxon>Pseudomonadota</taxon>
        <taxon>Alphaproteobacteria</taxon>
        <taxon>Rhodobacterales</taxon>
        <taxon>Paracoccaceae</taxon>
        <taxon>Paracoccus</taxon>
    </lineage>
</organism>
<dbReference type="InterPro" id="IPR050678">
    <property type="entry name" value="DNA_Partitioning_ATPase"/>
</dbReference>
<dbReference type="InterPro" id="IPR027417">
    <property type="entry name" value="P-loop_NTPase"/>
</dbReference>
<dbReference type="Pfam" id="PF07015">
    <property type="entry name" value="VirC1"/>
    <property type="match status" value="1"/>
</dbReference>
<geneLocation type="plasmid" evidence="1">
    <name>pMARC5</name>
</geneLocation>
<proteinExistence type="predicted"/>
<sequence length="226" mass="23704">MPVISFANSKGGSGKSTSALVIACELAEAADVILIDADPRRPLAAWADLSDPPARLRVISSGGERTIQDEIDQAAAEVPFVLVDLEGMASQLATFAMSASDLVIVPAQEQHQDAQAAIDTLGAVKRAGRAARREIPAAVLLTRTRAAVKSRTARHIGEQLRGLEGVHVIDSELVERDAFAALFSSGGGLRQLDPREVNGIDKAIANASAISEEVIAILRRKQGAAA</sequence>
<gene>
    <name evidence="1" type="primary">parA</name>
</gene>
<dbReference type="InterPro" id="IPR009744">
    <property type="entry name" value="VirC1"/>
</dbReference>
<protein>
    <submittedName>
        <fullName evidence="1">ParA</fullName>
    </submittedName>
</protein>
<dbReference type="SUPFAM" id="SSF52540">
    <property type="entry name" value="P-loop containing nucleoside triphosphate hydrolases"/>
    <property type="match status" value="1"/>
</dbReference>
<dbReference type="PIRSF" id="PIRSF009320">
    <property type="entry name" value="Nuc_binding_HP_1000"/>
    <property type="match status" value="1"/>
</dbReference>
<evidence type="ECO:0000313" key="1">
    <source>
        <dbReference type="EMBL" id="AFQ90354.1"/>
    </source>
</evidence>
<reference evidence="1" key="1">
    <citation type="submission" date="2012-03" db="EMBL/GenBank/DDBJ databases">
        <authorList>
            <person name="Maj A."/>
            <person name="Bartosik D."/>
            <person name="Brzuszkiewicz E."/>
            <person name="Daniel R."/>
        </authorList>
    </citation>
    <scope>NUCLEOTIDE SEQUENCE</scope>
    <source>
        <strain evidence="1">DSM 11574</strain>
        <plasmid evidence="1">pMARC5</plasmid>
    </source>
</reference>
<dbReference type="EMBL" id="JQ796371">
    <property type="protein sequence ID" value="AFQ90354.1"/>
    <property type="molecule type" value="Genomic_DNA"/>
</dbReference>
<dbReference type="CDD" id="cd02042">
    <property type="entry name" value="ParAB_family"/>
    <property type="match status" value="1"/>
</dbReference>
<dbReference type="PANTHER" id="PTHR13696:SF96">
    <property type="entry name" value="COBQ_COBB_MIND_PARA NUCLEOTIDE BINDING DOMAIN-CONTAINING PROTEIN"/>
    <property type="match status" value="1"/>
</dbReference>